<name>A0A182M2M0_9DIPT</name>
<evidence type="ECO:0000256" key="1">
    <source>
        <dbReference type="SAM" id="MobiDB-lite"/>
    </source>
</evidence>
<dbReference type="VEuPathDB" id="VectorBase:ACUA007933"/>
<reference evidence="3" key="1">
    <citation type="submission" date="2013-09" db="EMBL/GenBank/DDBJ databases">
        <title>The Genome Sequence of Anopheles culicifacies species A.</title>
        <authorList>
            <consortium name="The Broad Institute Genomics Platform"/>
            <person name="Neafsey D.E."/>
            <person name="Besansky N."/>
            <person name="Howell P."/>
            <person name="Walton C."/>
            <person name="Young S.K."/>
            <person name="Zeng Q."/>
            <person name="Gargeya S."/>
            <person name="Fitzgerald M."/>
            <person name="Haas B."/>
            <person name="Abouelleil A."/>
            <person name="Allen A.W."/>
            <person name="Alvarado L."/>
            <person name="Arachchi H.M."/>
            <person name="Berlin A.M."/>
            <person name="Chapman S.B."/>
            <person name="Gainer-Dewar J."/>
            <person name="Goldberg J."/>
            <person name="Griggs A."/>
            <person name="Gujja S."/>
            <person name="Hansen M."/>
            <person name="Howarth C."/>
            <person name="Imamovic A."/>
            <person name="Ireland A."/>
            <person name="Larimer J."/>
            <person name="McCowan C."/>
            <person name="Murphy C."/>
            <person name="Pearson M."/>
            <person name="Poon T.W."/>
            <person name="Priest M."/>
            <person name="Roberts A."/>
            <person name="Saif S."/>
            <person name="Shea T."/>
            <person name="Sisk P."/>
            <person name="Sykes S."/>
            <person name="Wortman J."/>
            <person name="Nusbaum C."/>
            <person name="Birren B."/>
        </authorList>
    </citation>
    <scope>NUCLEOTIDE SEQUENCE [LARGE SCALE GENOMIC DNA]</scope>
    <source>
        <strain evidence="3">A-37</strain>
    </source>
</reference>
<evidence type="ECO:0000313" key="2">
    <source>
        <dbReference type="EnsemblMetazoa" id="ACUA007933-PA"/>
    </source>
</evidence>
<dbReference type="EMBL" id="AXCM01022814">
    <property type="status" value="NOT_ANNOTATED_CDS"/>
    <property type="molecule type" value="Genomic_DNA"/>
</dbReference>
<evidence type="ECO:0000313" key="3">
    <source>
        <dbReference type="Proteomes" id="UP000075883"/>
    </source>
</evidence>
<dbReference type="EnsemblMetazoa" id="ACUA007933-RA">
    <property type="protein sequence ID" value="ACUA007933-PA"/>
    <property type="gene ID" value="ACUA007933"/>
</dbReference>
<accession>A0A182M2M0</accession>
<proteinExistence type="predicted"/>
<dbReference type="AlphaFoldDB" id="A0A182M2M0"/>
<feature type="region of interest" description="Disordered" evidence="1">
    <location>
        <begin position="1"/>
        <end position="35"/>
    </location>
</feature>
<sequence length="205" mass="22753">MAVGDRRGHHSLNSVSSPDGYGTQMARPSSSMMADHRRCWETSNATGVSPPGYDHTLAIDQAAAMDREYAEWRRAVDESLATYQEAQRRQRKISEATAATAASLMVDAPRKGPIIDRGDAKRLQSSRQAQVSVHTTEPSASRECTLCHDAWHKLVDCAMFHELPVTERRAHVRKENLCVQCLAAHRGVCFLKAECNIGGCKMKHH</sequence>
<reference evidence="2" key="2">
    <citation type="submission" date="2020-05" db="UniProtKB">
        <authorList>
            <consortium name="EnsemblMetazoa"/>
        </authorList>
    </citation>
    <scope>IDENTIFICATION</scope>
    <source>
        <strain evidence="2">A-37</strain>
    </source>
</reference>
<protein>
    <submittedName>
        <fullName evidence="2">Uncharacterized protein</fullName>
    </submittedName>
</protein>
<organism evidence="2 3">
    <name type="scientific">Anopheles culicifacies</name>
    <dbReference type="NCBI Taxonomy" id="139723"/>
    <lineage>
        <taxon>Eukaryota</taxon>
        <taxon>Metazoa</taxon>
        <taxon>Ecdysozoa</taxon>
        <taxon>Arthropoda</taxon>
        <taxon>Hexapoda</taxon>
        <taxon>Insecta</taxon>
        <taxon>Pterygota</taxon>
        <taxon>Neoptera</taxon>
        <taxon>Endopterygota</taxon>
        <taxon>Diptera</taxon>
        <taxon>Nematocera</taxon>
        <taxon>Culicoidea</taxon>
        <taxon>Culicidae</taxon>
        <taxon>Anophelinae</taxon>
        <taxon>Anopheles</taxon>
        <taxon>culicifacies species complex</taxon>
    </lineage>
</organism>
<keyword evidence="3" id="KW-1185">Reference proteome</keyword>
<dbReference type="Proteomes" id="UP000075883">
    <property type="component" value="Unassembled WGS sequence"/>
</dbReference>